<keyword evidence="3" id="KW-1185">Reference proteome</keyword>
<feature type="compositionally biased region" description="Pro residues" evidence="1">
    <location>
        <begin position="335"/>
        <end position="347"/>
    </location>
</feature>
<name>A0A8B8C0B0_CRAVI</name>
<keyword evidence="2" id="KW-0812">Transmembrane</keyword>
<sequence length="387" mass="44130">MATTVLEKRLIGLYVVTIALWLISMFTQGWIVESFDYANGTCTLVSIQTSLFYYKVCNLEVCETKLGTDENPLMNTMPTWTEMQSMSITALVLCVVCCLLVILPDPCAWKKFERPIAVVLIIFNIIAVLIESALIIRVIIYITTASQNFYLAEHLSNKNYKGLTYNIKMPYSIIIAYVGLFVAITGCVLGIVNHSSLKRKSREHQGQNQASAAYAPSVEPTNQQNHMHYMEYGQPPYEQHPYEKPPYGRNKEHDIQNQASAAYATTVEHTNQQNQMHYMEYGQPPYEQHLYEQPPYGRNKEHETQNQASAAYAPTVELTNKQNQMHYMEYGQPPYEQPPHGQPPYVQPPYGRNKEHQRQNQASAAYAPTVELYLSSGWTKVDGSVYI</sequence>
<feature type="region of interest" description="Disordered" evidence="1">
    <location>
        <begin position="331"/>
        <end position="363"/>
    </location>
</feature>
<dbReference type="RefSeq" id="XP_022309001.1">
    <property type="nucleotide sequence ID" value="XM_022453293.1"/>
</dbReference>
<dbReference type="Proteomes" id="UP000694844">
    <property type="component" value="Chromosome 9"/>
</dbReference>
<dbReference type="AlphaFoldDB" id="A0A8B8C0B0"/>
<keyword evidence="2" id="KW-0472">Membrane</keyword>
<organism evidence="3 4">
    <name type="scientific">Crassostrea virginica</name>
    <name type="common">Eastern oyster</name>
    <dbReference type="NCBI Taxonomy" id="6565"/>
    <lineage>
        <taxon>Eukaryota</taxon>
        <taxon>Metazoa</taxon>
        <taxon>Spiralia</taxon>
        <taxon>Lophotrochozoa</taxon>
        <taxon>Mollusca</taxon>
        <taxon>Bivalvia</taxon>
        <taxon>Autobranchia</taxon>
        <taxon>Pteriomorphia</taxon>
        <taxon>Ostreida</taxon>
        <taxon>Ostreoidea</taxon>
        <taxon>Ostreidae</taxon>
        <taxon>Crassostrea</taxon>
    </lineage>
</organism>
<evidence type="ECO:0000313" key="4">
    <source>
        <dbReference type="RefSeq" id="XP_022309000.1"/>
    </source>
</evidence>
<proteinExistence type="predicted"/>
<dbReference type="KEGG" id="cvn:111114816"/>
<feature type="transmembrane region" description="Helical" evidence="2">
    <location>
        <begin position="12"/>
        <end position="31"/>
    </location>
</feature>
<feature type="transmembrane region" description="Helical" evidence="2">
    <location>
        <begin position="83"/>
        <end position="103"/>
    </location>
</feature>
<evidence type="ECO:0000313" key="3">
    <source>
        <dbReference type="Proteomes" id="UP000694844"/>
    </source>
</evidence>
<accession>A0A8B8C0B0</accession>
<feature type="transmembrane region" description="Helical" evidence="2">
    <location>
        <begin position="115"/>
        <end position="142"/>
    </location>
</feature>
<feature type="transmembrane region" description="Helical" evidence="2">
    <location>
        <begin position="171"/>
        <end position="192"/>
    </location>
</feature>
<dbReference type="RefSeq" id="XP_022309000.1">
    <property type="nucleotide sequence ID" value="XM_022453292.1"/>
</dbReference>
<evidence type="ECO:0000313" key="5">
    <source>
        <dbReference type="RefSeq" id="XP_022309001.1"/>
    </source>
</evidence>
<dbReference type="GeneID" id="111114816"/>
<evidence type="ECO:0000256" key="1">
    <source>
        <dbReference type="SAM" id="MobiDB-lite"/>
    </source>
</evidence>
<protein>
    <submittedName>
        <fullName evidence="4 5">Uncharacterized protein LOC111114816 isoform X1</fullName>
    </submittedName>
</protein>
<gene>
    <name evidence="4 5" type="primary">LOC111114816</name>
</gene>
<reference evidence="4 5" key="1">
    <citation type="submission" date="2025-04" db="UniProtKB">
        <authorList>
            <consortium name="RefSeq"/>
        </authorList>
    </citation>
    <scope>IDENTIFICATION</scope>
    <source>
        <tissue evidence="4 5">Whole sample</tissue>
    </source>
</reference>
<evidence type="ECO:0000256" key="2">
    <source>
        <dbReference type="SAM" id="Phobius"/>
    </source>
</evidence>
<keyword evidence="2" id="KW-1133">Transmembrane helix</keyword>